<dbReference type="RefSeq" id="WP_003440511.1">
    <property type="nucleotide sequence ID" value="NZ_ANZB01000001.1"/>
</dbReference>
<gene>
    <name evidence="1" type="ORF">CLPA_c01950</name>
    <name evidence="2" type="ORF">CP6013_02952</name>
</gene>
<dbReference type="GeneID" id="93072450"/>
<dbReference type="AlphaFoldDB" id="A0A0H3J5T8"/>
<dbReference type="PATRIC" id="fig|1262449.3.peg.85"/>
<dbReference type="EMBL" id="JPGY02000001">
    <property type="protein sequence ID" value="KRU13704.1"/>
    <property type="molecule type" value="Genomic_DNA"/>
</dbReference>
<protein>
    <submittedName>
        <fullName evidence="1">Uncharacterized protein</fullName>
    </submittedName>
</protein>
<evidence type="ECO:0000313" key="2">
    <source>
        <dbReference type="EMBL" id="KRU13704.1"/>
    </source>
</evidence>
<dbReference type="eggNOG" id="ENOG5032WPW">
    <property type="taxonomic scope" value="Bacteria"/>
</dbReference>
<reference evidence="2" key="2">
    <citation type="submission" date="2015-10" db="EMBL/GenBank/DDBJ databases">
        <title>Improved Draft Genome Sequence of Clostridium pasteurianum Strain ATCC 6013 (DSM 525) Using a Hybrid Next-Generation Sequencing Approach.</title>
        <authorList>
            <person name="Pyne M.E."/>
            <person name="Utturkar S.M."/>
            <person name="Brown S.D."/>
            <person name="Moo-Young M."/>
            <person name="Chung D.A."/>
            <person name="Chou P.C."/>
        </authorList>
    </citation>
    <scope>NUCLEOTIDE SEQUENCE</scope>
    <source>
        <strain evidence="2">ATCC 6013</strain>
    </source>
</reference>
<keyword evidence="4" id="KW-1185">Reference proteome</keyword>
<accession>A0A0H3J5T8</accession>
<dbReference type="KEGG" id="cpae:CPAST_c01950"/>
<proteinExistence type="predicted"/>
<dbReference type="KEGG" id="cpat:CLPA_c01950"/>
<evidence type="ECO:0000313" key="1">
    <source>
        <dbReference type="EMBL" id="AJA50283.1"/>
    </source>
</evidence>
<dbReference type="Proteomes" id="UP000030905">
    <property type="component" value="Chromosome"/>
</dbReference>
<evidence type="ECO:0000313" key="3">
    <source>
        <dbReference type="Proteomes" id="UP000028042"/>
    </source>
</evidence>
<dbReference type="EMBL" id="CP009268">
    <property type="protein sequence ID" value="AJA50283.1"/>
    <property type="molecule type" value="Genomic_DNA"/>
</dbReference>
<sequence length="194" mass="21699">MEDKLHIPQMFLIGSSGRNSGKTTLAVNFINQWKDKIPVIALKVTTIEKKDGKCPRGGQGCGVCTNIHENFQLIEEKNINSNKDTSLLLSSGAERVFWLKVLKNYIYDGIKSFLSNIPENALIICESNSLRKIVRPGVFIMLKNSKDVSIKKSAREVMDKADLILEGDFLDIIDEVVKKVSVERINGSFSVNIK</sequence>
<name>A0A0H3J5T8_CLOPA</name>
<evidence type="ECO:0000313" key="4">
    <source>
        <dbReference type="Proteomes" id="UP000030905"/>
    </source>
</evidence>
<organism evidence="1 4">
    <name type="scientific">Clostridium pasteurianum DSM 525 = ATCC 6013</name>
    <dbReference type="NCBI Taxonomy" id="1262449"/>
    <lineage>
        <taxon>Bacteria</taxon>
        <taxon>Bacillati</taxon>
        <taxon>Bacillota</taxon>
        <taxon>Clostridia</taxon>
        <taxon>Eubacteriales</taxon>
        <taxon>Clostridiaceae</taxon>
        <taxon>Clostridium</taxon>
    </lineage>
</organism>
<dbReference type="Proteomes" id="UP000028042">
    <property type="component" value="Unassembled WGS sequence"/>
</dbReference>
<reference evidence="2 3" key="3">
    <citation type="journal article" name="Genome Announc.">
        <title>Improved Draft Genome Sequence of Clostridium pasteurianum Strain ATCC 6013 (DSM 525) Using a Hybrid Next-Generation Sequencing Approach.</title>
        <authorList>
            <person name="Pyne M.E."/>
            <person name="Utturkar S."/>
            <person name="Brown S.D."/>
            <person name="Moo-Young M."/>
            <person name="Chung D.A."/>
            <person name="Chou C.P."/>
        </authorList>
    </citation>
    <scope>NUCLEOTIDE SEQUENCE [LARGE SCALE GENOMIC DNA]</scope>
    <source>
        <strain evidence="2 3">ATCC 6013</strain>
    </source>
</reference>
<reference evidence="1 4" key="1">
    <citation type="journal article" date="2015" name="Genome Announc.">
        <title>Complete Genome Sequence of the Nitrogen-Fixing and Solvent-Producing Clostridium pasteurianum DSM 525.</title>
        <authorList>
            <person name="Poehlein A."/>
            <person name="Grosse-Honebrink A."/>
            <person name="Zhang Y."/>
            <person name="Minton N.P."/>
            <person name="Daniel R."/>
        </authorList>
    </citation>
    <scope>NUCLEOTIDE SEQUENCE [LARGE SCALE GENOMIC DNA]</scope>
    <source>
        <strain evidence="1">DSM 525</strain>
        <strain evidence="4">DSM 525 / ATCC 6013</strain>
    </source>
</reference>